<accession>A0A8G1ZCW1</accession>
<sequence length="303" mass="32948">MIVAIAGLPAVHYNRIEQQASKIFGTGQRFLASPLKADTSGAYVPDLPHGRLLLNKLAKALQTDKTLLGHGCGVIILSTPEYDTAAIRELLAPFAAILEVASPVLVHTTGRQALMQANQIGDALRAATPQLVRAVNAMNSELETRPNRTPLLLPLRNFNGRGVADEIRNLSCSLPLEEHPSEAIAAACKKIEATYSFNKAKDGSARCFTDDSKVEFRPPGRANHGMATSAEAPHDATCFLNGSFRTGGRYRRGFHYDCRHRLSTGKNNKAKVLKGSFSDCHDDSKHYVGEPHVNIAPNDFVRI</sequence>
<dbReference type="RefSeq" id="WP_165363664.1">
    <property type="nucleotide sequence ID" value="NZ_SEOO01000048.1"/>
</dbReference>
<gene>
    <name evidence="1" type="ORF">EWH12_19050</name>
</gene>
<dbReference type="Proteomes" id="UP000291572">
    <property type="component" value="Unassembled WGS sequence"/>
</dbReference>
<dbReference type="AlphaFoldDB" id="A0A8G1ZCW1"/>
<protein>
    <submittedName>
        <fullName evidence="1">Uncharacterized protein</fullName>
    </submittedName>
</protein>
<comment type="caution">
    <text evidence="1">The sequence shown here is derived from an EMBL/GenBank/DDBJ whole genome shotgun (WGS) entry which is preliminary data.</text>
</comment>
<reference evidence="1 2" key="1">
    <citation type="submission" date="2019-02" db="EMBL/GenBank/DDBJ databases">
        <authorList>
            <person name="Feng G."/>
        </authorList>
    </citation>
    <scope>NUCLEOTIDE SEQUENCE [LARGE SCALE GENOMIC DNA]</scope>
    <source>
        <strain evidence="1 2">CCTCC AB 2011146</strain>
    </source>
</reference>
<evidence type="ECO:0000313" key="2">
    <source>
        <dbReference type="Proteomes" id="UP000291572"/>
    </source>
</evidence>
<dbReference type="EMBL" id="SEOO01000048">
    <property type="protein sequence ID" value="RYM07424.1"/>
    <property type="molecule type" value="Genomic_DNA"/>
</dbReference>
<proteinExistence type="predicted"/>
<name>A0A8G1ZCW1_9SPHN</name>
<organism evidence="1 2">
    <name type="scientific">Sphingobium cupriresistens</name>
    <dbReference type="NCBI Taxonomy" id="1132417"/>
    <lineage>
        <taxon>Bacteria</taxon>
        <taxon>Pseudomonadati</taxon>
        <taxon>Pseudomonadota</taxon>
        <taxon>Alphaproteobacteria</taxon>
        <taxon>Sphingomonadales</taxon>
        <taxon>Sphingomonadaceae</taxon>
        <taxon>Sphingobium</taxon>
    </lineage>
</organism>
<evidence type="ECO:0000313" key="1">
    <source>
        <dbReference type="EMBL" id="RYM07424.1"/>
    </source>
</evidence>